<comment type="caution">
    <text evidence="2">The sequence shown here is derived from an EMBL/GenBank/DDBJ whole genome shotgun (WGS) entry which is preliminary data.</text>
</comment>
<name>A0A2B9DL60_BACCE</name>
<reference evidence="2 3" key="1">
    <citation type="submission" date="2017-09" db="EMBL/GenBank/DDBJ databases">
        <title>Large-scale bioinformatics analysis of Bacillus genomes uncovers conserved roles of natural products in bacterial physiology.</title>
        <authorList>
            <consortium name="Agbiome Team Llc"/>
            <person name="Bleich R.M."/>
            <person name="Grubbs K.J."/>
            <person name="Santa Maria K.C."/>
            <person name="Allen S.E."/>
            <person name="Farag S."/>
            <person name="Shank E.A."/>
            <person name="Bowers A."/>
        </authorList>
    </citation>
    <scope>NUCLEOTIDE SEQUENCE [LARGE SCALE GENOMIC DNA]</scope>
    <source>
        <strain evidence="2 3">AFS053130</strain>
    </source>
</reference>
<evidence type="ECO:0000313" key="3">
    <source>
        <dbReference type="Proteomes" id="UP000222054"/>
    </source>
</evidence>
<proteinExistence type="predicted"/>
<organism evidence="2 3">
    <name type="scientific">Bacillus cereus</name>
    <dbReference type="NCBI Taxonomy" id="1396"/>
    <lineage>
        <taxon>Bacteria</taxon>
        <taxon>Bacillati</taxon>
        <taxon>Bacillota</taxon>
        <taxon>Bacilli</taxon>
        <taxon>Bacillales</taxon>
        <taxon>Bacillaceae</taxon>
        <taxon>Bacillus</taxon>
        <taxon>Bacillus cereus group</taxon>
    </lineage>
</organism>
<feature type="transmembrane region" description="Helical" evidence="1">
    <location>
        <begin position="29"/>
        <end position="47"/>
    </location>
</feature>
<dbReference type="EMBL" id="NUHO01000117">
    <property type="protein sequence ID" value="PGM89295.1"/>
    <property type="molecule type" value="Genomic_DNA"/>
</dbReference>
<dbReference type="Proteomes" id="UP000222054">
    <property type="component" value="Unassembled WGS sequence"/>
</dbReference>
<evidence type="ECO:0000256" key="1">
    <source>
        <dbReference type="SAM" id="Phobius"/>
    </source>
</evidence>
<protein>
    <submittedName>
        <fullName evidence="2">Uncharacterized protein</fullName>
    </submittedName>
</protein>
<keyword evidence="1" id="KW-0472">Membrane</keyword>
<keyword evidence="1" id="KW-1133">Transmembrane helix</keyword>
<keyword evidence="1" id="KW-0812">Transmembrane</keyword>
<sequence>MKGAAGQGSSHKFFMPQQVIRIRAFRLRLGLFQVWYHVLIFLQRYYITWSQTPKKHKGDRKPYELGCEK</sequence>
<gene>
    <name evidence="2" type="ORF">CN958_24790</name>
</gene>
<evidence type="ECO:0000313" key="2">
    <source>
        <dbReference type="EMBL" id="PGM89295.1"/>
    </source>
</evidence>
<accession>A0A2B9DL60</accession>
<dbReference type="AlphaFoldDB" id="A0A2B9DL60"/>